<dbReference type="InterPro" id="IPR001345">
    <property type="entry name" value="PG/BPGM_mutase_AS"/>
</dbReference>
<evidence type="ECO:0000313" key="4">
    <source>
        <dbReference type="Proteomes" id="UP000662939"/>
    </source>
</evidence>
<protein>
    <submittedName>
        <fullName evidence="3">Histidine phosphatase family protein</fullName>
    </submittedName>
</protein>
<organism evidence="3 4">
    <name type="scientific">Natronoglycomyces albus</name>
    <dbReference type="NCBI Taxonomy" id="2811108"/>
    <lineage>
        <taxon>Bacteria</taxon>
        <taxon>Bacillati</taxon>
        <taxon>Actinomycetota</taxon>
        <taxon>Actinomycetes</taxon>
        <taxon>Glycomycetales</taxon>
        <taxon>Glycomycetaceae</taxon>
        <taxon>Natronoglycomyces</taxon>
    </lineage>
</organism>
<dbReference type="EMBL" id="CP070496">
    <property type="protein sequence ID" value="QSB04483.1"/>
    <property type="molecule type" value="Genomic_DNA"/>
</dbReference>
<accession>A0A895XLQ8</accession>
<evidence type="ECO:0000256" key="2">
    <source>
        <dbReference type="PIRSR" id="PIRSR613078-2"/>
    </source>
</evidence>
<dbReference type="GO" id="GO:0016791">
    <property type="term" value="F:phosphatase activity"/>
    <property type="evidence" value="ECO:0007669"/>
    <property type="project" value="TreeGrafter"/>
</dbReference>
<dbReference type="CDD" id="cd07067">
    <property type="entry name" value="HP_PGM_like"/>
    <property type="match status" value="1"/>
</dbReference>
<dbReference type="PANTHER" id="PTHR48100">
    <property type="entry name" value="BROAD-SPECIFICITY PHOSPHATASE YOR283W-RELATED"/>
    <property type="match status" value="1"/>
</dbReference>
<feature type="binding site" evidence="2">
    <location>
        <position position="58"/>
    </location>
    <ligand>
        <name>substrate</name>
    </ligand>
</feature>
<name>A0A895XLQ8_9ACTN</name>
<feature type="active site" description="Tele-phosphohistidine intermediate" evidence="1">
    <location>
        <position position="9"/>
    </location>
</feature>
<dbReference type="InterPro" id="IPR050275">
    <property type="entry name" value="PGM_Phosphatase"/>
</dbReference>
<dbReference type="SUPFAM" id="SSF53254">
    <property type="entry name" value="Phosphoglycerate mutase-like"/>
    <property type="match status" value="1"/>
</dbReference>
<dbReference type="GO" id="GO:0005737">
    <property type="term" value="C:cytoplasm"/>
    <property type="evidence" value="ECO:0007669"/>
    <property type="project" value="TreeGrafter"/>
</dbReference>
<dbReference type="Proteomes" id="UP000662939">
    <property type="component" value="Chromosome"/>
</dbReference>
<keyword evidence="4" id="KW-1185">Reference proteome</keyword>
<feature type="binding site" evidence="2">
    <location>
        <begin position="8"/>
        <end position="15"/>
    </location>
    <ligand>
        <name>substrate</name>
    </ligand>
</feature>
<evidence type="ECO:0000256" key="1">
    <source>
        <dbReference type="PIRSR" id="PIRSR613078-1"/>
    </source>
</evidence>
<dbReference type="InterPro" id="IPR013078">
    <property type="entry name" value="His_Pase_superF_clade-1"/>
</dbReference>
<feature type="active site" description="Proton donor/acceptor" evidence="1">
    <location>
        <position position="82"/>
    </location>
</feature>
<evidence type="ECO:0000313" key="3">
    <source>
        <dbReference type="EMBL" id="QSB04483.1"/>
    </source>
</evidence>
<reference evidence="3" key="1">
    <citation type="submission" date="2021-02" db="EMBL/GenBank/DDBJ databases">
        <title>Natronoglycomyces albus gen. nov., sp. nov, a haloalkaliphilic actinobacterium from a soda solonchak soil.</title>
        <authorList>
            <person name="Sorokin D.Y."/>
            <person name="Khijniak T.V."/>
            <person name="Zakharycheva A.P."/>
            <person name="Boueva O.V."/>
            <person name="Ariskina E.V."/>
            <person name="Hahnke R.L."/>
            <person name="Bunk B."/>
            <person name="Sproer C."/>
            <person name="Schumann P."/>
            <person name="Evtushenko L.I."/>
            <person name="Kublanov I.V."/>
        </authorList>
    </citation>
    <scope>NUCLEOTIDE SEQUENCE</scope>
    <source>
        <strain evidence="3">DSM 106290</strain>
    </source>
</reference>
<proteinExistence type="predicted"/>
<dbReference type="AlphaFoldDB" id="A0A895XLQ8"/>
<dbReference type="InterPro" id="IPR003094">
    <property type="entry name" value="6Pfruct_kin"/>
</dbReference>
<dbReference type="GO" id="GO:0005524">
    <property type="term" value="F:ATP binding"/>
    <property type="evidence" value="ECO:0007669"/>
    <property type="project" value="InterPro"/>
</dbReference>
<dbReference type="SMART" id="SM00855">
    <property type="entry name" value="PGAM"/>
    <property type="match status" value="1"/>
</dbReference>
<dbReference type="InterPro" id="IPR029033">
    <property type="entry name" value="His_PPase_superfam"/>
</dbReference>
<dbReference type="KEGG" id="nav:JQS30_11920"/>
<dbReference type="PROSITE" id="PS00175">
    <property type="entry name" value="PG_MUTASE"/>
    <property type="match status" value="1"/>
</dbReference>
<dbReference type="Gene3D" id="3.40.50.1240">
    <property type="entry name" value="Phosphoglycerate mutase-like"/>
    <property type="match status" value="1"/>
</dbReference>
<dbReference type="RefSeq" id="WP_213170482.1">
    <property type="nucleotide sequence ID" value="NZ_CP070496.1"/>
</dbReference>
<gene>
    <name evidence="3" type="ORF">JQS30_11920</name>
</gene>
<feature type="binding site" evidence="2">
    <location>
        <begin position="82"/>
        <end position="85"/>
    </location>
    <ligand>
        <name>substrate</name>
    </ligand>
</feature>
<sequence length="216" mass="23523">MSRIIVARHGETDWNAAGRIQGASDIDLNEAGRQQADLAAPGLAAYEPDLIVASPLRRAFDTASPVAELVGISIATDERLREREYGPWEGLTNAEIREKYPEDAARWRKGQPLQNPQIESWEQLSQRASEAMRDIAEKVQDGTAIVVCHGGSARQAVSVMLGWDVAVSGALGGLDNCHWAELRQMKSGKWRLFGYNLGPSAPHEIGSSPLARAQQA</sequence>
<dbReference type="PRINTS" id="PR00991">
    <property type="entry name" value="6PFRUCTKNASE"/>
</dbReference>
<dbReference type="GO" id="GO:0006003">
    <property type="term" value="P:fructose 2,6-bisphosphate metabolic process"/>
    <property type="evidence" value="ECO:0007669"/>
    <property type="project" value="InterPro"/>
</dbReference>
<dbReference type="Pfam" id="PF00300">
    <property type="entry name" value="His_Phos_1"/>
    <property type="match status" value="1"/>
</dbReference>
<dbReference type="PANTHER" id="PTHR48100:SF62">
    <property type="entry name" value="GLUCOSYL-3-PHOSPHOGLYCERATE PHOSPHATASE"/>
    <property type="match status" value="1"/>
</dbReference>